<dbReference type="EMBL" id="ML120434">
    <property type="protein sequence ID" value="RPA94668.1"/>
    <property type="molecule type" value="Genomic_DNA"/>
</dbReference>
<evidence type="ECO:0000313" key="2">
    <source>
        <dbReference type="EMBL" id="RPA94668.1"/>
    </source>
</evidence>
<gene>
    <name evidence="2" type="ORF">L873DRAFT_1400522</name>
</gene>
<accession>A0A3N4JCF2</accession>
<dbReference type="Proteomes" id="UP000276215">
    <property type="component" value="Unassembled WGS sequence"/>
</dbReference>
<evidence type="ECO:0000313" key="3">
    <source>
        <dbReference type="Proteomes" id="UP000276215"/>
    </source>
</evidence>
<evidence type="ECO:0000256" key="1">
    <source>
        <dbReference type="SAM" id="MobiDB-lite"/>
    </source>
</evidence>
<dbReference type="AlphaFoldDB" id="A0A3N4JCF2"/>
<sequence>MSDPNAPFDPAISNPYARPGEVVPDSVTEDTKLGDSDEQLGPCLPPSTFAFVGNGVNGDAARDEEVMNKDNITDTKTRGGGKGLGVDYREQGDSEGLPARGIWGVVV</sequence>
<keyword evidence="3" id="KW-1185">Reference proteome</keyword>
<proteinExistence type="predicted"/>
<name>A0A3N4JCF2_9PEZI</name>
<feature type="region of interest" description="Disordered" evidence="1">
    <location>
        <begin position="1"/>
        <end position="43"/>
    </location>
</feature>
<feature type="region of interest" description="Disordered" evidence="1">
    <location>
        <begin position="55"/>
        <end position="107"/>
    </location>
</feature>
<protein>
    <submittedName>
        <fullName evidence="2">Uncharacterized protein</fullName>
    </submittedName>
</protein>
<feature type="compositionally biased region" description="Basic and acidic residues" evidence="1">
    <location>
        <begin position="60"/>
        <end position="77"/>
    </location>
</feature>
<reference evidence="2 3" key="1">
    <citation type="journal article" date="2018" name="Nat. Ecol. Evol.">
        <title>Pezizomycetes genomes reveal the molecular basis of ectomycorrhizal truffle lifestyle.</title>
        <authorList>
            <person name="Murat C."/>
            <person name="Payen T."/>
            <person name="Noel B."/>
            <person name="Kuo A."/>
            <person name="Morin E."/>
            <person name="Chen J."/>
            <person name="Kohler A."/>
            <person name="Krizsan K."/>
            <person name="Balestrini R."/>
            <person name="Da Silva C."/>
            <person name="Montanini B."/>
            <person name="Hainaut M."/>
            <person name="Levati E."/>
            <person name="Barry K.W."/>
            <person name="Belfiori B."/>
            <person name="Cichocki N."/>
            <person name="Clum A."/>
            <person name="Dockter R.B."/>
            <person name="Fauchery L."/>
            <person name="Guy J."/>
            <person name="Iotti M."/>
            <person name="Le Tacon F."/>
            <person name="Lindquist E.A."/>
            <person name="Lipzen A."/>
            <person name="Malagnac F."/>
            <person name="Mello A."/>
            <person name="Molinier V."/>
            <person name="Miyauchi S."/>
            <person name="Poulain J."/>
            <person name="Riccioni C."/>
            <person name="Rubini A."/>
            <person name="Sitrit Y."/>
            <person name="Splivallo R."/>
            <person name="Traeger S."/>
            <person name="Wang M."/>
            <person name="Zifcakova L."/>
            <person name="Wipf D."/>
            <person name="Zambonelli A."/>
            <person name="Paolocci F."/>
            <person name="Nowrousian M."/>
            <person name="Ottonello S."/>
            <person name="Baldrian P."/>
            <person name="Spatafora J.W."/>
            <person name="Henrissat B."/>
            <person name="Nagy L.G."/>
            <person name="Aury J.M."/>
            <person name="Wincker P."/>
            <person name="Grigoriev I.V."/>
            <person name="Bonfante P."/>
            <person name="Martin F.M."/>
        </authorList>
    </citation>
    <scope>NUCLEOTIDE SEQUENCE [LARGE SCALE GENOMIC DNA]</scope>
    <source>
        <strain evidence="2 3">120613-1</strain>
    </source>
</reference>
<organism evidence="2 3">
    <name type="scientific">Choiromyces venosus 120613-1</name>
    <dbReference type="NCBI Taxonomy" id="1336337"/>
    <lineage>
        <taxon>Eukaryota</taxon>
        <taxon>Fungi</taxon>
        <taxon>Dikarya</taxon>
        <taxon>Ascomycota</taxon>
        <taxon>Pezizomycotina</taxon>
        <taxon>Pezizomycetes</taxon>
        <taxon>Pezizales</taxon>
        <taxon>Tuberaceae</taxon>
        <taxon>Choiromyces</taxon>
    </lineage>
</organism>